<organism evidence="1 2">
    <name type="scientific">Sulfitobacter undariae</name>
    <dbReference type="NCBI Taxonomy" id="1563671"/>
    <lineage>
        <taxon>Bacteria</taxon>
        <taxon>Pseudomonadati</taxon>
        <taxon>Pseudomonadota</taxon>
        <taxon>Alphaproteobacteria</taxon>
        <taxon>Rhodobacterales</taxon>
        <taxon>Roseobacteraceae</taxon>
        <taxon>Sulfitobacter</taxon>
    </lineage>
</organism>
<name>A0A7W6H0X6_9RHOB</name>
<sequence length="284" mass="30149">MNDDRWAAAVLIGKTLHLRVHNAGAVTDMSETLTTASYTGSLLQMLAPFLEENSVLPILFAGPSALNLVNVPAVPPSSFVPLQEIDPRVAVMCLDGMAQTQPADVMDGQVAQILGFLAANPEWDGVLCLAGARSNWVHISAGEVVSFQTFMTGEVIEMLAADSALSRALEGTGWDDAAFEVALSDAMSRPERAVAALFSLHAEERLVGHNPAKARARLSGMWIGMEMAAARPYWLGQNVAIIGEAAVAEQYQAALRTQGVIAPCCDAVDMAFRGVAHAYAGQKD</sequence>
<dbReference type="Gene3D" id="3.30.420.310">
    <property type="entry name" value="2-keto-3-deoxy-galactonokinase, C-terminal domain"/>
    <property type="match status" value="1"/>
</dbReference>
<evidence type="ECO:0000313" key="1">
    <source>
        <dbReference type="EMBL" id="MBB3995386.1"/>
    </source>
</evidence>
<dbReference type="GO" id="GO:0008671">
    <property type="term" value="F:2-dehydro-3-deoxygalactonokinase activity"/>
    <property type="evidence" value="ECO:0007669"/>
    <property type="project" value="UniProtKB-EC"/>
</dbReference>
<dbReference type="GO" id="GO:0034194">
    <property type="term" value="P:D-galactonate catabolic process"/>
    <property type="evidence" value="ECO:0007669"/>
    <property type="project" value="InterPro"/>
</dbReference>
<keyword evidence="1" id="KW-0418">Kinase</keyword>
<dbReference type="InterPro" id="IPR042257">
    <property type="entry name" value="DGOK_C"/>
</dbReference>
<dbReference type="Proteomes" id="UP000530268">
    <property type="component" value="Unassembled WGS sequence"/>
</dbReference>
<keyword evidence="2" id="KW-1185">Reference proteome</keyword>
<comment type="caution">
    <text evidence="1">The sequence shown here is derived from an EMBL/GenBank/DDBJ whole genome shotgun (WGS) entry which is preliminary data.</text>
</comment>
<keyword evidence="1" id="KW-0808">Transferase</keyword>
<evidence type="ECO:0000313" key="2">
    <source>
        <dbReference type="Proteomes" id="UP000530268"/>
    </source>
</evidence>
<reference evidence="1 2" key="1">
    <citation type="submission" date="2020-08" db="EMBL/GenBank/DDBJ databases">
        <title>Genomic Encyclopedia of Type Strains, Phase IV (KMG-IV): sequencing the most valuable type-strain genomes for metagenomic binning, comparative biology and taxonomic classification.</title>
        <authorList>
            <person name="Goeker M."/>
        </authorList>
    </citation>
    <scope>NUCLEOTIDE SEQUENCE [LARGE SCALE GENOMIC DNA]</scope>
    <source>
        <strain evidence="1 2">DSM 102234</strain>
    </source>
</reference>
<dbReference type="EC" id="2.7.1.58" evidence="1"/>
<dbReference type="RefSeq" id="WP_184567268.1">
    <property type="nucleotide sequence ID" value="NZ_JACIEI010000014.1"/>
</dbReference>
<protein>
    <submittedName>
        <fullName evidence="1">2-dehydro-3-deoxygalactonokinase</fullName>
        <ecNumber evidence="1">2.7.1.58</ecNumber>
    </submittedName>
</protein>
<dbReference type="InterPro" id="IPR007729">
    <property type="entry name" value="DGOK"/>
</dbReference>
<accession>A0A7W6H0X6</accession>
<dbReference type="AlphaFoldDB" id="A0A7W6H0X6"/>
<dbReference type="EMBL" id="JACIEI010000014">
    <property type="protein sequence ID" value="MBB3995386.1"/>
    <property type="molecule type" value="Genomic_DNA"/>
</dbReference>
<proteinExistence type="predicted"/>
<dbReference type="Pfam" id="PF05035">
    <property type="entry name" value="DGOK"/>
    <property type="match status" value="1"/>
</dbReference>
<gene>
    <name evidence="1" type="ORF">GGR95_003042</name>
</gene>